<dbReference type="AlphaFoldDB" id="A0A498NMB0"/>
<dbReference type="STRING" id="84645.A0A498NMB0"/>
<keyword evidence="6" id="KW-1185">Reference proteome</keyword>
<proteinExistence type="predicted"/>
<accession>A0A498NMB0</accession>
<dbReference type="GO" id="GO:0015074">
    <property type="term" value="P:DNA integration"/>
    <property type="evidence" value="ECO:0007669"/>
    <property type="project" value="InterPro"/>
</dbReference>
<comment type="caution">
    <text evidence="5">The sequence shown here is derived from an EMBL/GenBank/DDBJ whole genome shotgun (WGS) entry which is preliminary data.</text>
</comment>
<dbReference type="Pfam" id="PF00665">
    <property type="entry name" value="rve"/>
    <property type="match status" value="1"/>
</dbReference>
<evidence type="ECO:0000313" key="5">
    <source>
        <dbReference type="EMBL" id="RXN33130.1"/>
    </source>
</evidence>
<dbReference type="InterPro" id="IPR041588">
    <property type="entry name" value="Integrase_H2C2"/>
</dbReference>
<organism evidence="5 6">
    <name type="scientific">Labeo rohita</name>
    <name type="common">Indian major carp</name>
    <name type="synonym">Cyprinus rohita</name>
    <dbReference type="NCBI Taxonomy" id="84645"/>
    <lineage>
        <taxon>Eukaryota</taxon>
        <taxon>Metazoa</taxon>
        <taxon>Chordata</taxon>
        <taxon>Craniata</taxon>
        <taxon>Vertebrata</taxon>
        <taxon>Euteleostomi</taxon>
        <taxon>Actinopterygii</taxon>
        <taxon>Neopterygii</taxon>
        <taxon>Teleostei</taxon>
        <taxon>Ostariophysi</taxon>
        <taxon>Cypriniformes</taxon>
        <taxon>Cyprinidae</taxon>
        <taxon>Labeoninae</taxon>
        <taxon>Labeonini</taxon>
        <taxon>Labeo</taxon>
    </lineage>
</organism>
<dbReference type="Proteomes" id="UP000290572">
    <property type="component" value="Unassembled WGS sequence"/>
</dbReference>
<feature type="region of interest" description="Disordered" evidence="2">
    <location>
        <begin position="252"/>
        <end position="315"/>
    </location>
</feature>
<dbReference type="SUPFAM" id="SSF53098">
    <property type="entry name" value="Ribonuclease H-like"/>
    <property type="match status" value="1"/>
</dbReference>
<dbReference type="InterPro" id="IPR012337">
    <property type="entry name" value="RNaseH-like_sf"/>
</dbReference>
<dbReference type="Gene3D" id="3.40.395.10">
    <property type="entry name" value="Adenoviral Proteinase, Chain A"/>
    <property type="match status" value="1"/>
</dbReference>
<evidence type="ECO:0000256" key="2">
    <source>
        <dbReference type="SAM" id="MobiDB-lite"/>
    </source>
</evidence>
<evidence type="ECO:0000256" key="1">
    <source>
        <dbReference type="ARBA" id="ARBA00039658"/>
    </source>
</evidence>
<dbReference type="EMBL" id="QBIY01011298">
    <property type="protein sequence ID" value="RXN33130.1"/>
    <property type="molecule type" value="Genomic_DNA"/>
</dbReference>
<dbReference type="PANTHER" id="PTHR37984:SF5">
    <property type="entry name" value="PROTEIN NYNRIN-LIKE"/>
    <property type="match status" value="1"/>
</dbReference>
<dbReference type="Gene3D" id="3.30.420.10">
    <property type="entry name" value="Ribonuclease H-like superfamily/Ribonuclease H"/>
    <property type="match status" value="1"/>
</dbReference>
<dbReference type="InterPro" id="IPR036397">
    <property type="entry name" value="RNaseH_sf"/>
</dbReference>
<evidence type="ECO:0000313" key="6">
    <source>
        <dbReference type="Proteomes" id="UP000290572"/>
    </source>
</evidence>
<feature type="compositionally biased region" description="Low complexity" evidence="2">
    <location>
        <begin position="283"/>
        <end position="313"/>
    </location>
</feature>
<dbReference type="Gene3D" id="1.10.340.70">
    <property type="match status" value="1"/>
</dbReference>
<evidence type="ECO:0000313" key="4">
    <source>
        <dbReference type="EMBL" id="RXN14934.1"/>
    </source>
</evidence>
<dbReference type="PROSITE" id="PS50994">
    <property type="entry name" value="INTEGRASE"/>
    <property type="match status" value="1"/>
</dbReference>
<name>A0A498NMB0_LABRO</name>
<dbReference type="EMBL" id="QBIY01012871">
    <property type="protein sequence ID" value="RXN14934.1"/>
    <property type="molecule type" value="Genomic_DNA"/>
</dbReference>
<evidence type="ECO:0000259" key="3">
    <source>
        <dbReference type="PROSITE" id="PS50994"/>
    </source>
</evidence>
<dbReference type="GO" id="GO:0003676">
    <property type="term" value="F:nucleic acid binding"/>
    <property type="evidence" value="ECO:0007669"/>
    <property type="project" value="InterPro"/>
</dbReference>
<dbReference type="Pfam" id="PF17921">
    <property type="entry name" value="Integrase_H2C2"/>
    <property type="match status" value="1"/>
</dbReference>
<protein>
    <recommendedName>
        <fullName evidence="1">Gypsy retrotransposon integrase-like protein 1</fullName>
    </recommendedName>
</protein>
<feature type="domain" description="Integrase catalytic" evidence="3">
    <location>
        <begin position="96"/>
        <end position="259"/>
    </location>
</feature>
<dbReference type="InterPro" id="IPR050951">
    <property type="entry name" value="Retrovirus_Pol_polyprotein"/>
</dbReference>
<sequence length="442" mass="50141">MDPKLFEQIFIYKTCGIYPFGIKKEQKYVIRRLSFNFQVDEFHASPYGAHCGTEKTKLAISSRFYWPGMGVDIDKWVLQCADCQFSRLSRSPSTSQYVYPLELLGMDLVGKVTRTKKGNEYICVLVDYYTKWAEAYAIPNKSATVVSRCIINFFYRFGAPKRILTDQGTEFVNQINRELCGFLSVERSHRHRLKYHPQTNGLVEKLNGTIQRALCKLVDSQSEKWDEYLDAVMFGLRTKTQLTTRLLLDEPQLKRREETSPSPVDITITKEEQPPPSPPSSPTAPKLSPRVSPKSSSSLSPLDLSMPLSSPVSHPTTVPTVIPADAKDAVHSCIKSAWAGNDSVVLLSKVGPHKLFYQDILKFGPRKELEMFAKVINAYLMLKVRQHNLTSPEKAFHMNTFAITAMWNGKYQGLKVNPANYDVIVGIVNECHHWFLVVSVCD</sequence>
<gene>
    <name evidence="5" type="ORF">ROHU_004407</name>
    <name evidence="4" type="ORF">ROHU_008864</name>
</gene>
<dbReference type="InterPro" id="IPR001584">
    <property type="entry name" value="Integrase_cat-core"/>
</dbReference>
<dbReference type="PANTHER" id="PTHR37984">
    <property type="entry name" value="PROTEIN CBG26694"/>
    <property type="match status" value="1"/>
</dbReference>
<reference evidence="5 6" key="1">
    <citation type="submission" date="2018-03" db="EMBL/GenBank/DDBJ databases">
        <title>Draft genome sequence of Rohu Carp (Labeo rohita).</title>
        <authorList>
            <person name="Das P."/>
            <person name="Kushwaha B."/>
            <person name="Joshi C.G."/>
            <person name="Kumar D."/>
            <person name="Nagpure N.S."/>
            <person name="Sahoo L."/>
            <person name="Das S.P."/>
            <person name="Bit A."/>
            <person name="Patnaik S."/>
            <person name="Meher P.K."/>
            <person name="Jayasankar P."/>
            <person name="Koringa P.G."/>
            <person name="Patel N.V."/>
            <person name="Hinsu A.T."/>
            <person name="Kumar R."/>
            <person name="Pandey M."/>
            <person name="Agarwal S."/>
            <person name="Srivastava S."/>
            <person name="Singh M."/>
            <person name="Iquebal M.A."/>
            <person name="Jaiswal S."/>
            <person name="Angadi U.B."/>
            <person name="Kumar N."/>
            <person name="Raza M."/>
            <person name="Shah T.M."/>
            <person name="Rai A."/>
            <person name="Jena J.K."/>
        </authorList>
    </citation>
    <scope>NUCLEOTIDE SEQUENCE [LARGE SCALE GENOMIC DNA]</scope>
    <source>
        <strain evidence="5">DASCIFA01</strain>
        <tissue evidence="5">Testis</tissue>
    </source>
</reference>